<evidence type="ECO:0000256" key="1">
    <source>
        <dbReference type="SAM" id="Phobius"/>
    </source>
</evidence>
<dbReference type="Proteomes" id="UP001204445">
    <property type="component" value="Unassembled WGS sequence"/>
</dbReference>
<dbReference type="EMBL" id="JANUCT010000007">
    <property type="protein sequence ID" value="MCS3903252.1"/>
    <property type="molecule type" value="Genomic_DNA"/>
</dbReference>
<keyword evidence="3" id="KW-1185">Reference proteome</keyword>
<keyword evidence="1" id="KW-0812">Transmembrane</keyword>
<dbReference type="InterPro" id="IPR052959">
    <property type="entry name" value="Inner_membrane_assoc"/>
</dbReference>
<gene>
    <name evidence="2" type="ORF">J2T55_001272</name>
</gene>
<organism evidence="2 3">
    <name type="scientific">Methylohalomonas lacus</name>
    <dbReference type="NCBI Taxonomy" id="398773"/>
    <lineage>
        <taxon>Bacteria</taxon>
        <taxon>Pseudomonadati</taxon>
        <taxon>Pseudomonadota</taxon>
        <taxon>Gammaproteobacteria</taxon>
        <taxon>Methylohalomonadales</taxon>
        <taxon>Methylohalomonadaceae</taxon>
        <taxon>Methylohalomonas</taxon>
    </lineage>
</organism>
<dbReference type="RefSeq" id="WP_259054884.1">
    <property type="nucleotide sequence ID" value="NZ_JANUCT010000007.1"/>
</dbReference>
<comment type="caution">
    <text evidence="2">The sequence shown here is derived from an EMBL/GenBank/DDBJ whole genome shotgun (WGS) entry which is preliminary data.</text>
</comment>
<dbReference type="GO" id="GO:0005886">
    <property type="term" value="C:plasma membrane"/>
    <property type="evidence" value="ECO:0007669"/>
    <property type="project" value="TreeGrafter"/>
</dbReference>
<dbReference type="PANTHER" id="PTHR38598">
    <property type="entry name" value="INNER MEMBRANE PROTEIN YJCH"/>
    <property type="match status" value="1"/>
</dbReference>
<name>A0AAE3L5G1_9GAMM</name>
<sequence length="111" mass="12662">MQDLYRAIHNHPEFKRLEAERARLGWSLTGVVLAIYFSFILVIAFAPELFAQPIHAGSVISWGIPLGILVILISFLLTGYYVYRANTRFDPAREALIRDIRASNPDFREPS</sequence>
<evidence type="ECO:0000313" key="2">
    <source>
        <dbReference type="EMBL" id="MCS3903252.1"/>
    </source>
</evidence>
<reference evidence="2" key="1">
    <citation type="submission" date="2022-08" db="EMBL/GenBank/DDBJ databases">
        <title>Genomic Encyclopedia of Type Strains, Phase III (KMG-III): the genomes of soil and plant-associated and newly described type strains.</title>
        <authorList>
            <person name="Whitman W."/>
        </authorList>
    </citation>
    <scope>NUCLEOTIDE SEQUENCE</scope>
    <source>
        <strain evidence="2">HMT 1</strain>
    </source>
</reference>
<dbReference type="Pfam" id="PF04341">
    <property type="entry name" value="DUF485"/>
    <property type="match status" value="1"/>
</dbReference>
<protein>
    <submittedName>
        <fullName evidence="2">Uncharacterized membrane protein (DUF485 family)</fullName>
    </submittedName>
</protein>
<keyword evidence="1" id="KW-0472">Membrane</keyword>
<feature type="transmembrane region" description="Helical" evidence="1">
    <location>
        <begin position="59"/>
        <end position="83"/>
    </location>
</feature>
<keyword evidence="1" id="KW-1133">Transmembrane helix</keyword>
<dbReference type="AlphaFoldDB" id="A0AAE3L5G1"/>
<evidence type="ECO:0000313" key="3">
    <source>
        <dbReference type="Proteomes" id="UP001204445"/>
    </source>
</evidence>
<dbReference type="InterPro" id="IPR007436">
    <property type="entry name" value="DUF485"/>
</dbReference>
<accession>A0AAE3L5G1</accession>
<proteinExistence type="predicted"/>
<feature type="transmembrane region" description="Helical" evidence="1">
    <location>
        <begin position="24"/>
        <end position="47"/>
    </location>
</feature>
<dbReference type="PANTHER" id="PTHR38598:SF1">
    <property type="entry name" value="INNER MEMBRANE PROTEIN YJCH"/>
    <property type="match status" value="1"/>
</dbReference>